<dbReference type="AlphaFoldDB" id="A0A371CWB0"/>
<evidence type="ECO:0008006" key="3">
    <source>
        <dbReference type="Google" id="ProtNLM"/>
    </source>
</evidence>
<reference evidence="1 2" key="1">
    <citation type="journal article" date="2018" name="Biotechnol. Biofuels">
        <title>Integrative visual omics of the white-rot fungus Polyporus brumalis exposes the biotechnological potential of its oxidative enzymes for delignifying raw plant biomass.</title>
        <authorList>
            <person name="Miyauchi S."/>
            <person name="Rancon A."/>
            <person name="Drula E."/>
            <person name="Hage H."/>
            <person name="Chaduli D."/>
            <person name="Favel A."/>
            <person name="Grisel S."/>
            <person name="Henrissat B."/>
            <person name="Herpoel-Gimbert I."/>
            <person name="Ruiz-Duenas F.J."/>
            <person name="Chevret D."/>
            <person name="Hainaut M."/>
            <person name="Lin J."/>
            <person name="Wang M."/>
            <person name="Pangilinan J."/>
            <person name="Lipzen A."/>
            <person name="Lesage-Meessen L."/>
            <person name="Navarro D."/>
            <person name="Riley R."/>
            <person name="Grigoriev I.V."/>
            <person name="Zhou S."/>
            <person name="Raouche S."/>
            <person name="Rosso M.N."/>
        </authorList>
    </citation>
    <scope>NUCLEOTIDE SEQUENCE [LARGE SCALE GENOMIC DNA]</scope>
    <source>
        <strain evidence="1 2">BRFM 1820</strain>
    </source>
</reference>
<evidence type="ECO:0000313" key="1">
    <source>
        <dbReference type="EMBL" id="RDX44582.1"/>
    </source>
</evidence>
<dbReference type="Proteomes" id="UP000256964">
    <property type="component" value="Unassembled WGS sequence"/>
</dbReference>
<protein>
    <recommendedName>
        <fullName evidence="3">USP domain-containing protein</fullName>
    </recommendedName>
</protein>
<name>A0A371CWB0_9APHY</name>
<accession>A0A371CWB0</accession>
<dbReference type="OrthoDB" id="2749262at2759"/>
<evidence type="ECO:0000313" key="2">
    <source>
        <dbReference type="Proteomes" id="UP000256964"/>
    </source>
</evidence>
<proteinExistence type="predicted"/>
<dbReference type="EMBL" id="KZ857448">
    <property type="protein sequence ID" value="RDX44582.1"/>
    <property type="molecule type" value="Genomic_DNA"/>
</dbReference>
<keyword evidence="2" id="KW-1185">Reference proteome</keyword>
<sequence>MWDAVDHSCGFDAFLSVLWNLTSDRGLPWLSALSPDNDLLQSVSAAFLLAHHAPEYLEIGRDALRDKLVVIDPNAFPRRGTTGIVLTELVRVLLRRPHGFGSAMTHCGTCSNLVRHVPDLISTGLWPIDPFWWRTVFPQSPSVSAQEFVTASLDTPLSVPCSACGTQCAVSHELTSVPPLLVMESLPGTTITPCETVTAVVSGVSVCWRLVGVIYFGWRHYTSRFMDQQGLFWYHDGVTTARYCIRESTSYNGAWLSNARSRTHSHLVYEHID</sequence>
<gene>
    <name evidence="1" type="ORF">OH76DRAFT_1359470</name>
</gene>
<organism evidence="1 2">
    <name type="scientific">Lentinus brumalis</name>
    <dbReference type="NCBI Taxonomy" id="2498619"/>
    <lineage>
        <taxon>Eukaryota</taxon>
        <taxon>Fungi</taxon>
        <taxon>Dikarya</taxon>
        <taxon>Basidiomycota</taxon>
        <taxon>Agaricomycotina</taxon>
        <taxon>Agaricomycetes</taxon>
        <taxon>Polyporales</taxon>
        <taxon>Polyporaceae</taxon>
        <taxon>Lentinus</taxon>
    </lineage>
</organism>
<dbReference type="STRING" id="139420.A0A371CWB0"/>